<dbReference type="InterPro" id="IPR016155">
    <property type="entry name" value="Mopterin_synth/thiamin_S_b"/>
</dbReference>
<dbReference type="InterPro" id="IPR012675">
    <property type="entry name" value="Beta-grasp_dom_sf"/>
</dbReference>
<dbReference type="InterPro" id="IPR010035">
    <property type="entry name" value="Thi_S"/>
</dbReference>
<dbReference type="KEGG" id="cinf:CINF_0381"/>
<keyword evidence="2" id="KW-1185">Reference proteome</keyword>
<name>A0A7H9CGY5_9BACT</name>
<evidence type="ECO:0000313" key="2">
    <source>
        <dbReference type="Proteomes" id="UP000509414"/>
    </source>
</evidence>
<dbReference type="Gene3D" id="3.10.20.30">
    <property type="match status" value="1"/>
</dbReference>
<dbReference type="AlphaFoldDB" id="A0A7H9CGY5"/>
<protein>
    <submittedName>
        <fullName evidence="1">Thiamine biosynthesis protein</fullName>
    </submittedName>
</protein>
<dbReference type="EMBL" id="CP049075">
    <property type="protein sequence ID" value="QLI04921.1"/>
    <property type="molecule type" value="Genomic_DNA"/>
</dbReference>
<dbReference type="PANTHER" id="PTHR34472">
    <property type="entry name" value="SULFUR CARRIER PROTEIN THIS"/>
    <property type="match status" value="1"/>
</dbReference>
<dbReference type="CDD" id="cd00565">
    <property type="entry name" value="Ubl_ThiS"/>
    <property type="match status" value="1"/>
</dbReference>
<dbReference type="Proteomes" id="UP000509414">
    <property type="component" value="Chromosome"/>
</dbReference>
<dbReference type="InterPro" id="IPR003749">
    <property type="entry name" value="ThiS/MoaD-like"/>
</dbReference>
<proteinExistence type="predicted"/>
<gene>
    <name evidence="1" type="primary">thiS</name>
    <name evidence="1" type="ORF">CINF_0381</name>
</gene>
<organism evidence="1 2">
    <name type="scientific">Candidatus Campylobacter infans</name>
    <dbReference type="NCBI Taxonomy" id="2561898"/>
    <lineage>
        <taxon>Bacteria</taxon>
        <taxon>Pseudomonadati</taxon>
        <taxon>Campylobacterota</taxon>
        <taxon>Epsilonproteobacteria</taxon>
        <taxon>Campylobacterales</taxon>
        <taxon>Campylobacteraceae</taxon>
        <taxon>Campylobacter</taxon>
    </lineage>
</organism>
<reference evidence="1 2" key="1">
    <citation type="submission" date="2020-02" db="EMBL/GenBank/DDBJ databases">
        <title>Complete genome sequence of the novel Campylobacter species Candidatus Campylobacter infans.</title>
        <authorList>
            <person name="Duim B."/>
            <person name="Zomer A."/>
            <person name="van der Graaf L."/>
            <person name="Wagenaar J."/>
        </authorList>
    </citation>
    <scope>NUCLEOTIDE SEQUENCE [LARGE SCALE GENOMIC DNA]</scope>
    <source>
        <strain evidence="1 2">19S00001</strain>
    </source>
</reference>
<dbReference type="PANTHER" id="PTHR34472:SF1">
    <property type="entry name" value="SULFUR CARRIER PROTEIN THIS"/>
    <property type="match status" value="1"/>
</dbReference>
<dbReference type="SUPFAM" id="SSF54285">
    <property type="entry name" value="MoaD/ThiS"/>
    <property type="match status" value="1"/>
</dbReference>
<sequence length="65" mass="7318">MQVFINSAPITTTALTLNELLKTQGFNLDKIAVECDKIIISRSKWPEFKLQNNMRFEVVSFVAGG</sequence>
<dbReference type="Pfam" id="PF02597">
    <property type="entry name" value="ThiS"/>
    <property type="match status" value="1"/>
</dbReference>
<accession>A0A7H9CGY5</accession>
<evidence type="ECO:0000313" key="1">
    <source>
        <dbReference type="EMBL" id="QLI04921.1"/>
    </source>
</evidence>
<dbReference type="RefSeq" id="WP_178697241.1">
    <property type="nucleotide sequence ID" value="NZ_CP049075.1"/>
</dbReference>
<dbReference type="NCBIfam" id="TIGR01683">
    <property type="entry name" value="thiS"/>
    <property type="match status" value="1"/>
</dbReference>